<reference evidence="3 4" key="1">
    <citation type="submission" date="2023-01" db="EMBL/GenBank/DDBJ databases">
        <title>Analysis of 21 Apiospora genomes using comparative genomics revels a genus with tremendous synthesis potential of carbohydrate active enzymes and secondary metabolites.</title>
        <authorList>
            <person name="Sorensen T."/>
        </authorList>
    </citation>
    <scope>NUCLEOTIDE SEQUENCE [LARGE SCALE GENOMIC DNA]</scope>
    <source>
        <strain evidence="3 4">CBS 83171</strain>
    </source>
</reference>
<gene>
    <name evidence="3" type="ORF">PG996_015620</name>
</gene>
<dbReference type="Gene3D" id="3.40.50.720">
    <property type="entry name" value="NAD(P)-binding Rossmann-like Domain"/>
    <property type="match status" value="1"/>
</dbReference>
<dbReference type="SUPFAM" id="SSF51735">
    <property type="entry name" value="NAD(P)-binding Rossmann-fold domains"/>
    <property type="match status" value="1"/>
</dbReference>
<dbReference type="PANTHER" id="PTHR44169:SF6">
    <property type="entry name" value="NADPH-DEPENDENT 1-ACYLDIHYDROXYACETONE PHOSPHATE REDUCTASE"/>
    <property type="match status" value="1"/>
</dbReference>
<name>A0ABR1TNV3_9PEZI</name>
<keyword evidence="4" id="KW-1185">Reference proteome</keyword>
<protein>
    <submittedName>
        <fullName evidence="3">IBR finger domain protein</fullName>
    </submittedName>
</protein>
<evidence type="ECO:0000256" key="2">
    <source>
        <dbReference type="ARBA" id="ARBA00023002"/>
    </source>
</evidence>
<evidence type="ECO:0000313" key="3">
    <source>
        <dbReference type="EMBL" id="KAK8047556.1"/>
    </source>
</evidence>
<organism evidence="3 4">
    <name type="scientific">Apiospora saccharicola</name>
    <dbReference type="NCBI Taxonomy" id="335842"/>
    <lineage>
        <taxon>Eukaryota</taxon>
        <taxon>Fungi</taxon>
        <taxon>Dikarya</taxon>
        <taxon>Ascomycota</taxon>
        <taxon>Pezizomycotina</taxon>
        <taxon>Sordariomycetes</taxon>
        <taxon>Xylariomycetidae</taxon>
        <taxon>Amphisphaeriales</taxon>
        <taxon>Apiosporaceae</taxon>
        <taxon>Apiospora</taxon>
    </lineage>
</organism>
<comment type="similarity">
    <text evidence="1">Belongs to the short-chain dehydrogenases/reductases (SDR) family.</text>
</comment>
<dbReference type="EMBL" id="JAQQWM010000009">
    <property type="protein sequence ID" value="KAK8047556.1"/>
    <property type="molecule type" value="Genomic_DNA"/>
</dbReference>
<evidence type="ECO:0000313" key="4">
    <source>
        <dbReference type="Proteomes" id="UP001446871"/>
    </source>
</evidence>
<dbReference type="Pfam" id="PF00106">
    <property type="entry name" value="adh_short"/>
    <property type="match status" value="1"/>
</dbReference>
<sequence>MDSAAPIGGGLLINHTSTGSQTAGTVPFHGIYNASKAALASLTEGLRLELAPFGMRVVNLVTGAVRSTSFFDNSPPATLPPGSLYNVAKDEVEKSMSDEHTAADGTEAFAWAEAVVRDLSSHTNPPPWVWRGRHATEVRLASHLPVGATDGIMRKVSGLDAVEQKIKEKGWKQE</sequence>
<dbReference type="InterPro" id="IPR002347">
    <property type="entry name" value="SDR_fam"/>
</dbReference>
<accession>A0ABR1TNV3</accession>
<dbReference type="Proteomes" id="UP001446871">
    <property type="component" value="Unassembled WGS sequence"/>
</dbReference>
<comment type="caution">
    <text evidence="3">The sequence shown here is derived from an EMBL/GenBank/DDBJ whole genome shotgun (WGS) entry which is preliminary data.</text>
</comment>
<keyword evidence="2" id="KW-0560">Oxidoreductase</keyword>
<evidence type="ECO:0000256" key="1">
    <source>
        <dbReference type="ARBA" id="ARBA00006484"/>
    </source>
</evidence>
<proteinExistence type="inferred from homology"/>
<dbReference type="PANTHER" id="PTHR44169">
    <property type="entry name" value="NADPH-DEPENDENT 1-ACYLDIHYDROXYACETONE PHOSPHATE REDUCTASE"/>
    <property type="match status" value="1"/>
</dbReference>
<dbReference type="InterPro" id="IPR036291">
    <property type="entry name" value="NAD(P)-bd_dom_sf"/>
</dbReference>